<evidence type="ECO:0000313" key="2">
    <source>
        <dbReference type="Proteomes" id="UP001148838"/>
    </source>
</evidence>
<name>A0ABQ8SB82_PERAM</name>
<keyword evidence="2" id="KW-1185">Reference proteome</keyword>
<accession>A0ABQ8SB82</accession>
<protein>
    <submittedName>
        <fullName evidence="1">Uncharacterized protein</fullName>
    </submittedName>
</protein>
<evidence type="ECO:0000313" key="1">
    <source>
        <dbReference type="EMBL" id="KAJ4430926.1"/>
    </source>
</evidence>
<reference evidence="1 2" key="1">
    <citation type="journal article" date="2022" name="Allergy">
        <title>Genome assembly and annotation of Periplaneta americana reveal a comprehensive cockroach allergen profile.</title>
        <authorList>
            <person name="Wang L."/>
            <person name="Xiong Q."/>
            <person name="Saelim N."/>
            <person name="Wang L."/>
            <person name="Nong W."/>
            <person name="Wan A.T."/>
            <person name="Shi M."/>
            <person name="Liu X."/>
            <person name="Cao Q."/>
            <person name="Hui J.H.L."/>
            <person name="Sookrung N."/>
            <person name="Leung T.F."/>
            <person name="Tungtrongchitr A."/>
            <person name="Tsui S.K.W."/>
        </authorList>
    </citation>
    <scope>NUCLEOTIDE SEQUENCE [LARGE SCALE GENOMIC DNA]</scope>
    <source>
        <strain evidence="1">PWHHKU_190912</strain>
    </source>
</reference>
<organism evidence="1 2">
    <name type="scientific">Periplaneta americana</name>
    <name type="common">American cockroach</name>
    <name type="synonym">Blatta americana</name>
    <dbReference type="NCBI Taxonomy" id="6978"/>
    <lineage>
        <taxon>Eukaryota</taxon>
        <taxon>Metazoa</taxon>
        <taxon>Ecdysozoa</taxon>
        <taxon>Arthropoda</taxon>
        <taxon>Hexapoda</taxon>
        <taxon>Insecta</taxon>
        <taxon>Pterygota</taxon>
        <taxon>Neoptera</taxon>
        <taxon>Polyneoptera</taxon>
        <taxon>Dictyoptera</taxon>
        <taxon>Blattodea</taxon>
        <taxon>Blattoidea</taxon>
        <taxon>Blattidae</taxon>
        <taxon>Blattinae</taxon>
        <taxon>Periplaneta</taxon>
    </lineage>
</organism>
<dbReference type="EMBL" id="JAJSOF020000031">
    <property type="protein sequence ID" value="KAJ4430926.1"/>
    <property type="molecule type" value="Genomic_DNA"/>
</dbReference>
<proteinExistence type="predicted"/>
<sequence>MRTIPNVERAGDLMSSIMLFCMTAASSNYDSYFFSPAIRAFDENKINRDGLTNIYQLFTNFLGKNFSISRHASNFKFSDTETRGEFLSRFLQHLSSSDAVPQNIKIVINQLKPYVDSNKDPEYVVGFIKPLPICITVRLVSFLGELDYRLRKLIDDGHFGSVDTLVGFLTNDFKKSLNGKGLNLNEGSVEDIFISLFFGFKRGHKASDPLILSDGDIDIRTTPNVLRAGDLMSSIMLFCMTTGSVNYDSYFFSPAVRAFNEGKINRRGLTKTYEAFTDFLAKNFSISRHAPDFQFSDTETKGEFLSRFLQYLSSSEAVPQYIKIACVQLGKYVDFSENPDYAMGFIKPLPIYITVRLVSLLGELTYRLRNVVEDGHVDSVETIVGFLTKDFDESLNGQGLNLDEGALEDILIVLGFGFSQSQNSNKPIVLSDGITASTKNKEFFQHILPTVSEDVKNAINVILPYL</sequence>
<dbReference type="Proteomes" id="UP001148838">
    <property type="component" value="Unassembled WGS sequence"/>
</dbReference>
<gene>
    <name evidence="1" type="ORF">ANN_19519</name>
</gene>
<comment type="caution">
    <text evidence="1">The sequence shown here is derived from an EMBL/GenBank/DDBJ whole genome shotgun (WGS) entry which is preliminary data.</text>
</comment>